<feature type="coiled-coil region" evidence="1">
    <location>
        <begin position="57"/>
        <end position="91"/>
    </location>
</feature>
<feature type="transmembrane region" description="Helical" evidence="2">
    <location>
        <begin position="518"/>
        <end position="539"/>
    </location>
</feature>
<evidence type="ECO:0000256" key="2">
    <source>
        <dbReference type="SAM" id="Phobius"/>
    </source>
</evidence>
<evidence type="ECO:0008006" key="5">
    <source>
        <dbReference type="Google" id="ProtNLM"/>
    </source>
</evidence>
<proteinExistence type="predicted"/>
<dbReference type="GO" id="GO:0008381">
    <property type="term" value="F:mechanosensitive monoatomic ion channel activity"/>
    <property type="evidence" value="ECO:0007669"/>
    <property type="project" value="TreeGrafter"/>
</dbReference>
<feature type="coiled-coil region" evidence="1">
    <location>
        <begin position="183"/>
        <end position="210"/>
    </location>
</feature>
<feature type="transmembrane region" description="Helical" evidence="2">
    <location>
        <begin position="363"/>
        <end position="389"/>
    </location>
</feature>
<dbReference type="EMBL" id="CCKQ01018076">
    <property type="protein sequence ID" value="CDW90011.1"/>
    <property type="molecule type" value="Genomic_DNA"/>
</dbReference>
<dbReference type="InterPro" id="IPR038900">
    <property type="entry name" value="TMC"/>
</dbReference>
<protein>
    <recommendedName>
        <fullName evidence="5">Transmembrane channel-like protein 7</fullName>
    </recommendedName>
</protein>
<name>A0A078B740_STYLE</name>
<dbReference type="GO" id="GO:0005886">
    <property type="term" value="C:plasma membrane"/>
    <property type="evidence" value="ECO:0007669"/>
    <property type="project" value="InterPro"/>
</dbReference>
<feature type="transmembrane region" description="Helical" evidence="2">
    <location>
        <begin position="825"/>
        <end position="845"/>
    </location>
</feature>
<keyword evidence="2" id="KW-1133">Transmembrane helix</keyword>
<keyword evidence="2" id="KW-0812">Transmembrane</keyword>
<feature type="transmembrane region" description="Helical" evidence="2">
    <location>
        <begin position="769"/>
        <end position="789"/>
    </location>
</feature>
<organism evidence="3 4">
    <name type="scientific">Stylonychia lemnae</name>
    <name type="common">Ciliate</name>
    <dbReference type="NCBI Taxonomy" id="5949"/>
    <lineage>
        <taxon>Eukaryota</taxon>
        <taxon>Sar</taxon>
        <taxon>Alveolata</taxon>
        <taxon>Ciliophora</taxon>
        <taxon>Intramacronucleata</taxon>
        <taxon>Spirotrichea</taxon>
        <taxon>Stichotrichia</taxon>
        <taxon>Sporadotrichida</taxon>
        <taxon>Oxytrichidae</taxon>
        <taxon>Stylonychinae</taxon>
        <taxon>Stylonychia</taxon>
    </lineage>
</organism>
<evidence type="ECO:0000256" key="1">
    <source>
        <dbReference type="SAM" id="Coils"/>
    </source>
</evidence>
<keyword evidence="1" id="KW-0175">Coiled coil</keyword>
<evidence type="ECO:0000313" key="3">
    <source>
        <dbReference type="EMBL" id="CDW90011.1"/>
    </source>
</evidence>
<keyword evidence="2" id="KW-0472">Membrane</keyword>
<feature type="transmembrane region" description="Helical" evidence="2">
    <location>
        <begin position="559"/>
        <end position="579"/>
    </location>
</feature>
<evidence type="ECO:0000313" key="4">
    <source>
        <dbReference type="Proteomes" id="UP000039865"/>
    </source>
</evidence>
<dbReference type="OMA" id="RSIGHIN"/>
<feature type="coiled-coil region" evidence="1">
    <location>
        <begin position="243"/>
        <end position="311"/>
    </location>
</feature>
<keyword evidence="4" id="KW-1185">Reference proteome</keyword>
<dbReference type="InParanoid" id="A0A078B740"/>
<sequence length="914" mass="106535">MQSFGRNGGQTQIYPQQSNALDAISQLQQVQMSQNAAPIRNNDITLNPTPNQNRQSYTRVLSENQILKNKLQKLKQETKITKAAENRLNNNNSLQGLDTKRSKQNLLGMLLDSKAANFIKSLANNPIQSSRTHQTLKQDDTFITETNQTDNSQPIGFVGTKQQMQLDEMQSQKSKMDAYSNVDHKIVEKIRELRSEYEKKQEEALREQAINDVKVEAMAKKILDMDKAKSDAIQRYKDEILAKQEVQQKVQELKEYIQELEEQLEDAKSKITQQNPMISQIKTVTEREAINQQLEKEREQMRQELNKGLEHIDDGGGYENLGNKKRKEGCWHETEKQVLKIWRKFSPLSQRLAKISRTNERSIVAYFTFVRFIFLLSLLQVLVFTYLIVNHVARTDNFKSICVFKFVPCFMLYSSFEDDEALGYSITLVISLTLSVILCLSYLISQDKTRRIKSQYMNDGTKKFTKLIFNAIEWNIRDRSKKVDIKTQISMEMKNLLKEDEVKKAIASRTKQEKFKLFLRRLISFLVNIAVIGGGWYAIYTVNVRQDEIETKLVDFQSWLKYVADFVAPLCLSFINIILPSITNQLIQLEKWDFQSTVIINEILRNFLTKQFNIILFFLLNIDMLFPETLISSEDIIKFKASTYPCAEIQISINFIRVVATELVIFILKHPVKFCVHKLKNICKQNAKYDRPYDETFTEKPRIKVSEFIVWTLYITTVLWLCPMFSPLFQWVIPLFLYLIFYYSLLCIKMFYQKSSQSGAQSAEDNTTYLIFIFVNFVFLGIVNGAYGYFLFRQMNHTCGAFVNYYAAIYPLFDKSTVVYHIMDLLTFPPILIALIFLFLGLALINRNKSQVIAQFIESKEREYQLLVFDLQKRIDNLKKRQNFMLGKAEKSRKDSAPTLLTAGDMTNRLETFR</sequence>
<dbReference type="PANTHER" id="PTHR23302:SF24">
    <property type="entry name" value="TMC DOMAIN-CONTAINING PROTEIN"/>
    <property type="match status" value="1"/>
</dbReference>
<feature type="transmembrane region" description="Helical" evidence="2">
    <location>
        <begin position="708"/>
        <end position="726"/>
    </location>
</feature>
<dbReference type="Proteomes" id="UP000039865">
    <property type="component" value="Unassembled WGS sequence"/>
</dbReference>
<dbReference type="OrthoDB" id="1936208at2759"/>
<feature type="transmembrane region" description="Helical" evidence="2">
    <location>
        <begin position="422"/>
        <end position="444"/>
    </location>
</feature>
<dbReference type="PANTHER" id="PTHR23302">
    <property type="entry name" value="TRANSMEMBRANE CHANNEL-RELATED"/>
    <property type="match status" value="1"/>
</dbReference>
<accession>A0A078B740</accession>
<gene>
    <name evidence="3" type="primary">Contig655.g723</name>
    <name evidence="3" type="ORF">STYLEM_19151</name>
</gene>
<reference evidence="3 4" key="1">
    <citation type="submission" date="2014-06" db="EMBL/GenBank/DDBJ databases">
        <authorList>
            <person name="Swart Estienne"/>
        </authorList>
    </citation>
    <scope>NUCLEOTIDE SEQUENCE [LARGE SCALE GENOMIC DNA]</scope>
    <source>
        <strain evidence="3 4">130c</strain>
    </source>
</reference>
<dbReference type="AlphaFoldDB" id="A0A078B740"/>
<feature type="transmembrane region" description="Helical" evidence="2">
    <location>
        <begin position="732"/>
        <end position="748"/>
    </location>
</feature>